<dbReference type="InterPro" id="IPR051321">
    <property type="entry name" value="PHA/PHB_synthase"/>
</dbReference>
<dbReference type="GO" id="GO:0016787">
    <property type="term" value="F:hydrolase activity"/>
    <property type="evidence" value="ECO:0007669"/>
    <property type="project" value="UniProtKB-KW"/>
</dbReference>
<reference evidence="4 5" key="1">
    <citation type="submission" date="2021-11" db="EMBL/GenBank/DDBJ databases">
        <title>Draft genome sequence of Actinomycetospora sp. SF1 isolated from the rhizosphere soil.</title>
        <authorList>
            <person name="Duangmal K."/>
            <person name="Chantavorakit T."/>
        </authorList>
    </citation>
    <scope>NUCLEOTIDE SEQUENCE [LARGE SCALE GENOMIC DNA]</scope>
    <source>
        <strain evidence="4 5">TBRC 5722</strain>
    </source>
</reference>
<keyword evidence="1" id="KW-0808">Transferase</keyword>
<dbReference type="Gene3D" id="3.40.50.1820">
    <property type="entry name" value="alpha/beta hydrolase"/>
    <property type="match status" value="1"/>
</dbReference>
<keyword evidence="5" id="KW-1185">Reference proteome</keyword>
<evidence type="ECO:0000259" key="3">
    <source>
        <dbReference type="Pfam" id="PF07167"/>
    </source>
</evidence>
<dbReference type="Proteomes" id="UP001199469">
    <property type="component" value="Unassembled WGS sequence"/>
</dbReference>
<evidence type="ECO:0000313" key="5">
    <source>
        <dbReference type="Proteomes" id="UP001199469"/>
    </source>
</evidence>
<dbReference type="SUPFAM" id="SSF53474">
    <property type="entry name" value="alpha/beta-Hydrolases"/>
    <property type="match status" value="1"/>
</dbReference>
<organism evidence="4 5">
    <name type="scientific">Actinomycetospora endophytica</name>
    <dbReference type="NCBI Taxonomy" id="2291215"/>
    <lineage>
        <taxon>Bacteria</taxon>
        <taxon>Bacillati</taxon>
        <taxon>Actinomycetota</taxon>
        <taxon>Actinomycetes</taxon>
        <taxon>Pseudonocardiales</taxon>
        <taxon>Pseudonocardiaceae</taxon>
        <taxon>Actinomycetospora</taxon>
    </lineage>
</organism>
<keyword evidence="4" id="KW-0378">Hydrolase</keyword>
<feature type="domain" description="Poly-beta-hydroxybutyrate polymerase N-terminal" evidence="3">
    <location>
        <begin position="75"/>
        <end position="244"/>
    </location>
</feature>
<dbReference type="PANTHER" id="PTHR36837:SF5">
    <property type="entry name" value="POLY-3-HYDROXYBUTYRATE SYNTHASE"/>
    <property type="match status" value="1"/>
</dbReference>
<dbReference type="InterPro" id="IPR010941">
    <property type="entry name" value="PhaC_N"/>
</dbReference>
<dbReference type="EMBL" id="JAJNDB010000011">
    <property type="protein sequence ID" value="MCD2198191.1"/>
    <property type="molecule type" value="Genomic_DNA"/>
</dbReference>
<dbReference type="Pfam" id="PF07167">
    <property type="entry name" value="PhaC_N"/>
    <property type="match status" value="1"/>
</dbReference>
<dbReference type="InterPro" id="IPR029058">
    <property type="entry name" value="AB_hydrolase_fold"/>
</dbReference>
<protein>
    <submittedName>
        <fullName evidence="4">Alpha/beta fold hydrolase</fullName>
    </submittedName>
</protein>
<dbReference type="PANTHER" id="PTHR36837">
    <property type="entry name" value="POLY(3-HYDROXYALKANOATE) POLYMERASE SUBUNIT PHAC"/>
    <property type="match status" value="1"/>
</dbReference>
<evidence type="ECO:0000256" key="1">
    <source>
        <dbReference type="ARBA" id="ARBA00022679"/>
    </source>
</evidence>
<name>A0ABS8PLB1_9PSEU</name>
<proteinExistence type="predicted"/>
<evidence type="ECO:0000313" key="4">
    <source>
        <dbReference type="EMBL" id="MCD2198191.1"/>
    </source>
</evidence>
<gene>
    <name evidence="4" type="ORF">LQ327_32955</name>
</gene>
<keyword evidence="2" id="KW-0012">Acyltransferase</keyword>
<comment type="caution">
    <text evidence="4">The sequence shown here is derived from an EMBL/GenBank/DDBJ whole genome shotgun (WGS) entry which is preliminary data.</text>
</comment>
<accession>A0ABS8PLB1</accession>
<dbReference type="RefSeq" id="WP_230740904.1">
    <property type="nucleotide sequence ID" value="NZ_JAJNDB010000011.1"/>
</dbReference>
<sequence>MADHDDDVEAGAPLDLLLAEATRGGWRSMLPRASTVRFAAALARRPETVVRRGRGLVAELGRIVVGTSTTEPEARDRRFSDDAWSGNPVLRRAMQTHLAVGHAAEALVEDVELPEADAQRVSLSVSNAVDALAPSNNPLLNPRALKAVIDTGGANMVTGVRNLVRDVATAPRVPRMVEPDAFDVGRDLAASPGVVVLRTPVFELIRYVPTTDEVREAPLVVVPPTINKYYVVDLAPGRSLVEYLVGEGHQVFMISWRNPDVRHASWGFDTYGAAIVEALDAAREAAGSTRTSMLGLCSGGILSAMVLAHLAAVGEQDRIAAAAFSVAVLDHADGGLPGALLTPAAAEAAIRASAVHGYLDGRSLAEVFAWLRPNDLIWNYWVENYLLGRSPKPFDVLFWNADTTRMPAGLHRDFIRLAQRNALVEGGADMLGTPVDLSVVGVDAYVTAGSTDHLCPWQGCYATSRLLGGKVRFVLSSGGHIASIVNPPGNTRTHFRVGDHTPGDPEGWSAAAERVEGSWWPDLSAWLGERSGAEVPAPDVRDGVAHPVLGEAPGSYVRAT</sequence>
<evidence type="ECO:0000256" key="2">
    <source>
        <dbReference type="ARBA" id="ARBA00023315"/>
    </source>
</evidence>